<gene>
    <name evidence="2" type="ORF">CONCODRAFT_10147</name>
</gene>
<evidence type="ECO:0000256" key="1">
    <source>
        <dbReference type="SAM" id="MobiDB-lite"/>
    </source>
</evidence>
<proteinExistence type="predicted"/>
<evidence type="ECO:0000313" key="3">
    <source>
        <dbReference type="Proteomes" id="UP000070444"/>
    </source>
</evidence>
<evidence type="ECO:0000313" key="2">
    <source>
        <dbReference type="EMBL" id="KXN67733.1"/>
    </source>
</evidence>
<dbReference type="Proteomes" id="UP000070444">
    <property type="component" value="Unassembled WGS sequence"/>
</dbReference>
<accession>A0A137NXY6</accession>
<dbReference type="EMBL" id="KQ964616">
    <property type="protein sequence ID" value="KXN67733.1"/>
    <property type="molecule type" value="Genomic_DNA"/>
</dbReference>
<feature type="region of interest" description="Disordered" evidence="1">
    <location>
        <begin position="91"/>
        <end position="111"/>
    </location>
</feature>
<feature type="region of interest" description="Disordered" evidence="1">
    <location>
        <begin position="188"/>
        <end position="276"/>
    </location>
</feature>
<feature type="compositionally biased region" description="Polar residues" evidence="1">
    <location>
        <begin position="244"/>
        <end position="260"/>
    </location>
</feature>
<protein>
    <submittedName>
        <fullName evidence="2">Uncharacterized protein</fullName>
    </submittedName>
</protein>
<reference evidence="2 3" key="1">
    <citation type="journal article" date="2015" name="Genome Biol. Evol.">
        <title>Phylogenomic analyses indicate that early fungi evolved digesting cell walls of algal ancestors of land plants.</title>
        <authorList>
            <person name="Chang Y."/>
            <person name="Wang S."/>
            <person name="Sekimoto S."/>
            <person name="Aerts A.L."/>
            <person name="Choi C."/>
            <person name="Clum A."/>
            <person name="LaButti K.M."/>
            <person name="Lindquist E.A."/>
            <person name="Yee Ngan C."/>
            <person name="Ohm R.A."/>
            <person name="Salamov A.A."/>
            <person name="Grigoriev I.V."/>
            <person name="Spatafora J.W."/>
            <person name="Berbee M.L."/>
        </authorList>
    </citation>
    <scope>NUCLEOTIDE SEQUENCE [LARGE SCALE GENOMIC DNA]</scope>
    <source>
        <strain evidence="2 3">NRRL 28638</strain>
    </source>
</reference>
<name>A0A137NXY6_CONC2</name>
<dbReference type="AlphaFoldDB" id="A0A137NXY6"/>
<feature type="compositionally biased region" description="Low complexity" evidence="1">
    <location>
        <begin position="190"/>
        <end position="228"/>
    </location>
</feature>
<keyword evidence="3" id="KW-1185">Reference proteome</keyword>
<sequence length="276" mass="30665">MEELVQTKVVYPHQLLNIISLVNEGDIWRNGLISKKSAKTWFKSPLSADHADLLEFDELNLGSNIENSRSTYAKNMMLSILDKSTQVPISAQEIPRDSPPPETPKPDTDKPYKFKIFHPKMESLKLKDFVSRLSYRWGTRLMEDPGIVAVDQRPIRNIAYLSQPLPPVSPIHSQKPVFAQTQPIISSAHQPAYSQSQLSLPSSQQPAYTQSQLSLPSSQQPASSQAPPYSIFSQPPTALGGFGSSTQPTASNLPFTTMSQPAPRAKPVQKKRTRGF</sequence>
<feature type="compositionally biased region" description="Basic residues" evidence="1">
    <location>
        <begin position="267"/>
        <end position="276"/>
    </location>
</feature>
<organism evidence="2 3">
    <name type="scientific">Conidiobolus coronatus (strain ATCC 28846 / CBS 209.66 / NRRL 28638)</name>
    <name type="common">Delacroixia coronata</name>
    <dbReference type="NCBI Taxonomy" id="796925"/>
    <lineage>
        <taxon>Eukaryota</taxon>
        <taxon>Fungi</taxon>
        <taxon>Fungi incertae sedis</taxon>
        <taxon>Zoopagomycota</taxon>
        <taxon>Entomophthoromycotina</taxon>
        <taxon>Entomophthoromycetes</taxon>
        <taxon>Entomophthorales</taxon>
        <taxon>Ancylistaceae</taxon>
        <taxon>Conidiobolus</taxon>
    </lineage>
</organism>